<dbReference type="GO" id="GO:0007156">
    <property type="term" value="P:homophilic cell adhesion via plasma membrane adhesion molecules"/>
    <property type="evidence" value="ECO:0007669"/>
    <property type="project" value="InterPro"/>
</dbReference>
<dbReference type="Gene3D" id="2.60.40.60">
    <property type="entry name" value="Cadherins"/>
    <property type="match status" value="6"/>
</dbReference>
<feature type="transmembrane region" description="Helical" evidence="13">
    <location>
        <begin position="718"/>
        <end position="740"/>
    </location>
</feature>
<comment type="subcellular location">
    <subcellularLocation>
        <location evidence="1">Cell membrane</location>
        <topology evidence="1">Single-pass type I membrane protein</topology>
    </subcellularLocation>
</comment>
<dbReference type="FunFam" id="2.60.40.60:FF:000092">
    <property type="entry name" value="Protocadherin 8"/>
    <property type="match status" value="1"/>
</dbReference>
<keyword evidence="4 14" id="KW-0732">Signal</keyword>
<keyword evidence="8 13" id="KW-1133">Transmembrane helix</keyword>
<dbReference type="PANTHER" id="PTHR24028:SF328">
    <property type="entry name" value="CADHERIN-3"/>
    <property type="match status" value="1"/>
</dbReference>
<feature type="domain" description="Cadherin" evidence="15">
    <location>
        <begin position="614"/>
        <end position="711"/>
    </location>
</feature>
<dbReference type="InterPro" id="IPR020894">
    <property type="entry name" value="Cadherin_CS"/>
</dbReference>
<dbReference type="InterPro" id="IPR013164">
    <property type="entry name" value="Cadherin_N"/>
</dbReference>
<organism evidence="16">
    <name type="scientific">Phallusia mammillata</name>
    <dbReference type="NCBI Taxonomy" id="59560"/>
    <lineage>
        <taxon>Eukaryota</taxon>
        <taxon>Metazoa</taxon>
        <taxon>Chordata</taxon>
        <taxon>Tunicata</taxon>
        <taxon>Ascidiacea</taxon>
        <taxon>Phlebobranchia</taxon>
        <taxon>Ascidiidae</taxon>
        <taxon>Phallusia</taxon>
    </lineage>
</organism>
<feature type="domain" description="Cadherin" evidence="15">
    <location>
        <begin position="136"/>
        <end position="246"/>
    </location>
</feature>
<keyword evidence="5" id="KW-0677">Repeat</keyword>
<dbReference type="AlphaFoldDB" id="A0A6F9DP66"/>
<dbReference type="PRINTS" id="PR00205">
    <property type="entry name" value="CADHERIN"/>
</dbReference>
<evidence type="ECO:0000256" key="9">
    <source>
        <dbReference type="ARBA" id="ARBA00023136"/>
    </source>
</evidence>
<feature type="region of interest" description="Disordered" evidence="12">
    <location>
        <begin position="1078"/>
        <end position="1099"/>
    </location>
</feature>
<dbReference type="FunFam" id="2.60.40.60:FF:000020">
    <property type="entry name" value="Dachsous cadherin-related 1b"/>
    <property type="match status" value="1"/>
</dbReference>
<feature type="signal peptide" evidence="14">
    <location>
        <begin position="1"/>
        <end position="23"/>
    </location>
</feature>
<evidence type="ECO:0000256" key="4">
    <source>
        <dbReference type="ARBA" id="ARBA00022729"/>
    </source>
</evidence>
<feature type="compositionally biased region" description="Low complexity" evidence="12">
    <location>
        <begin position="1079"/>
        <end position="1099"/>
    </location>
</feature>
<keyword evidence="2" id="KW-1003">Cell membrane</keyword>
<dbReference type="GO" id="GO:0005886">
    <property type="term" value="C:plasma membrane"/>
    <property type="evidence" value="ECO:0007669"/>
    <property type="project" value="UniProtKB-SubCell"/>
</dbReference>
<keyword evidence="7" id="KW-0130">Cell adhesion</keyword>
<evidence type="ECO:0000256" key="7">
    <source>
        <dbReference type="ARBA" id="ARBA00022889"/>
    </source>
</evidence>
<feature type="domain" description="Cadherin" evidence="15">
    <location>
        <begin position="21"/>
        <end position="135"/>
    </location>
</feature>
<evidence type="ECO:0000256" key="13">
    <source>
        <dbReference type="SAM" id="Phobius"/>
    </source>
</evidence>
<dbReference type="InterPro" id="IPR002126">
    <property type="entry name" value="Cadherin-like_dom"/>
</dbReference>
<dbReference type="InterPro" id="IPR015919">
    <property type="entry name" value="Cadherin-like_sf"/>
</dbReference>
<dbReference type="PROSITE" id="PS50268">
    <property type="entry name" value="CADHERIN_2"/>
    <property type="match status" value="6"/>
</dbReference>
<proteinExistence type="evidence at transcript level"/>
<evidence type="ECO:0000256" key="10">
    <source>
        <dbReference type="ARBA" id="ARBA00023180"/>
    </source>
</evidence>
<evidence type="ECO:0000256" key="11">
    <source>
        <dbReference type="PROSITE-ProRule" id="PRU00043"/>
    </source>
</evidence>
<feature type="region of interest" description="Disordered" evidence="12">
    <location>
        <begin position="1027"/>
        <end position="1062"/>
    </location>
</feature>
<feature type="compositionally biased region" description="Low complexity" evidence="12">
    <location>
        <begin position="1035"/>
        <end position="1053"/>
    </location>
</feature>
<dbReference type="Pfam" id="PF08266">
    <property type="entry name" value="Cadherin_2"/>
    <property type="match status" value="1"/>
</dbReference>
<feature type="region of interest" description="Disordered" evidence="12">
    <location>
        <begin position="860"/>
        <end position="881"/>
    </location>
</feature>
<dbReference type="Pfam" id="PF00028">
    <property type="entry name" value="Cadherin"/>
    <property type="match status" value="4"/>
</dbReference>
<evidence type="ECO:0000313" key="16">
    <source>
        <dbReference type="EMBL" id="CAB3264695.1"/>
    </source>
</evidence>
<evidence type="ECO:0000256" key="5">
    <source>
        <dbReference type="ARBA" id="ARBA00022737"/>
    </source>
</evidence>
<evidence type="ECO:0000259" key="15">
    <source>
        <dbReference type="PROSITE" id="PS50268"/>
    </source>
</evidence>
<keyword evidence="9 13" id="KW-0472">Membrane</keyword>
<sequence>MHFDASSTLVALLVTSSCVLSAARKTVHLPEESQTGYRIGNVAEILRIIPAPKSQYQLLQENLVTTSTHPQQRRKWIGVDLRTGAITLRNRVDRERLCGESTTCIIRLQIFVSGEQKMLDLDVIVDDVNDNSPAFPVRSIEVNVSETAELGKFINLDRYLAKDKDLGNNSAITYSINHNGFFEVDQITNDMGSQSLRLKVVNELDFETVTFQQLELTAEDGGTPKRASHVPLRVKIVDANDNKPIFERKEYSVQLNENIPSGYVMTRVRAHDADTGHWGTVRYSVSKQNKALARHLVDVDAKTGDVTLNQKLDREKHDGIRIGVEARDMSSTNQKTGFTWLVIHVRDSNDNAPEIMVSLIPPGKDTTAYISEDAPEETAFAYVTATDADLGPNADVTIEIETVVPSSGEYGDDVTNRFQLDSTGLLGIATQLDREDENKYKIVLRACDKGFPKLCSNTSIDLVVLDVNDNSPIFSEPEVTVTLDEDTPVGEFVTTLQAVDGDSQNKPSFTENEYGEVVASSNGDVIYSIVHSEGTFSIEPHTGRLTLVRPLDREARDSYTLTVEARDGGVPKVLSSSCKLTVRINDVNDNSPLFTYPPEDNMTVHATIIRDDVILRIQASDYDLGPSGEVNYSIAAINGAAEIDTPVFILDSNTGDLRLNTTMSDLNNVLGSYLVTIMARDHGPTSLSSIRHINVIITDRDVLPSLFPPARAGTSPNIIIIIALASSLLLITVVVVIIFLRCRASKKQTRTYACHKVSQDDSEWSRASVSSLKHKPIDARRVVSQETDMGDTSVLWDEGNKTKTDLNLTASNTDVTNSSRNDVMMTRHLRNSTRSLGRGYSQSTCSRSNFPEKFQSVPHLLTSSSHDGDSGRGDSDPDVASCDVTYDHDISRFRSNSSHVSAKSDISDRPTNQLSRRCTELCLKYGHSDACWMPPSPYVEPPAFIDNPNSMYVQLCPLPQNHLPHPEQQRQVDLEPIPEATPIRYFAGYPASDLSSIYSNVVNATRAHPQNGYYSPMRPIIESTPRVTSFDHQTPTSSRLSPISSVSSPPASSLHADDNVQRKNHCIIRRDVAPDDIAAKSPCSAPASPRRPSTSLARSYSADLLASETSSYRGYAPPRVEVRSPASSEQNFRSDAYGQVTMRETEEIVQNIEKLLNT</sequence>
<gene>
    <name evidence="16" type="primary">Pcdhb15</name>
</gene>
<evidence type="ECO:0000256" key="6">
    <source>
        <dbReference type="ARBA" id="ARBA00022837"/>
    </source>
</evidence>
<evidence type="ECO:0000256" key="14">
    <source>
        <dbReference type="SAM" id="SignalP"/>
    </source>
</evidence>
<name>A0A6F9DP66_9ASCI</name>
<dbReference type="PANTHER" id="PTHR24028">
    <property type="entry name" value="CADHERIN-87A"/>
    <property type="match status" value="1"/>
</dbReference>
<evidence type="ECO:0000256" key="1">
    <source>
        <dbReference type="ARBA" id="ARBA00004251"/>
    </source>
</evidence>
<dbReference type="FunFam" id="2.60.40.60:FF:000007">
    <property type="entry name" value="Protocadherin alpha 2"/>
    <property type="match status" value="1"/>
</dbReference>
<evidence type="ECO:0000256" key="12">
    <source>
        <dbReference type="SAM" id="MobiDB-lite"/>
    </source>
</evidence>
<dbReference type="SUPFAM" id="SSF49313">
    <property type="entry name" value="Cadherin-like"/>
    <property type="match status" value="5"/>
</dbReference>
<feature type="compositionally biased region" description="Basic and acidic residues" evidence="12">
    <location>
        <begin position="866"/>
        <end position="875"/>
    </location>
</feature>
<reference evidence="16" key="1">
    <citation type="submission" date="2020-04" db="EMBL/GenBank/DDBJ databases">
        <authorList>
            <person name="Neveu A P."/>
        </authorList>
    </citation>
    <scope>NUCLEOTIDE SEQUENCE</scope>
    <source>
        <tissue evidence="16">Whole embryo</tissue>
    </source>
</reference>
<dbReference type="EMBL" id="LR788833">
    <property type="protein sequence ID" value="CAB3264695.1"/>
    <property type="molecule type" value="mRNA"/>
</dbReference>
<evidence type="ECO:0000256" key="3">
    <source>
        <dbReference type="ARBA" id="ARBA00022692"/>
    </source>
</evidence>
<dbReference type="CDD" id="cd11304">
    <property type="entry name" value="Cadherin_repeat"/>
    <property type="match status" value="6"/>
</dbReference>
<dbReference type="PROSITE" id="PS00232">
    <property type="entry name" value="CADHERIN_1"/>
    <property type="match status" value="3"/>
</dbReference>
<keyword evidence="6 11" id="KW-0106">Calcium</keyword>
<evidence type="ECO:0000256" key="8">
    <source>
        <dbReference type="ARBA" id="ARBA00022989"/>
    </source>
</evidence>
<protein>
    <submittedName>
        <fullName evidence="16">Protocadherin beta-15-like</fullName>
    </submittedName>
</protein>
<keyword evidence="3 13" id="KW-0812">Transmembrane</keyword>
<dbReference type="FunFam" id="2.60.40.60:FF:000423">
    <property type="entry name" value="putative protocadherin beta-18"/>
    <property type="match status" value="1"/>
</dbReference>
<feature type="domain" description="Cadherin" evidence="15">
    <location>
        <begin position="475"/>
        <end position="594"/>
    </location>
</feature>
<dbReference type="SMART" id="SM00112">
    <property type="entry name" value="CA"/>
    <property type="match status" value="6"/>
</dbReference>
<keyword evidence="10" id="KW-0325">Glycoprotein</keyword>
<feature type="domain" description="Cadherin" evidence="15">
    <location>
        <begin position="362"/>
        <end position="474"/>
    </location>
</feature>
<feature type="chain" id="PRO_5026025170" evidence="14">
    <location>
        <begin position="24"/>
        <end position="1158"/>
    </location>
</feature>
<evidence type="ECO:0000256" key="2">
    <source>
        <dbReference type="ARBA" id="ARBA00022475"/>
    </source>
</evidence>
<feature type="domain" description="Cadherin" evidence="15">
    <location>
        <begin position="247"/>
        <end position="355"/>
    </location>
</feature>
<dbReference type="InterPro" id="IPR050174">
    <property type="entry name" value="Protocadherin/Cadherin-CA"/>
</dbReference>
<accession>A0A6F9DP66</accession>
<dbReference type="GO" id="GO:0005509">
    <property type="term" value="F:calcium ion binding"/>
    <property type="evidence" value="ECO:0007669"/>
    <property type="project" value="UniProtKB-UniRule"/>
</dbReference>